<evidence type="ECO:0000256" key="1">
    <source>
        <dbReference type="SAM" id="Phobius"/>
    </source>
</evidence>
<evidence type="ECO:0000313" key="4">
    <source>
        <dbReference type="Proteomes" id="UP000515349"/>
    </source>
</evidence>
<keyword evidence="1" id="KW-0812">Transmembrane</keyword>
<protein>
    <submittedName>
        <fullName evidence="3">Uncharacterized protein</fullName>
    </submittedName>
</protein>
<keyword evidence="5" id="KW-1185">Reference proteome</keyword>
<keyword evidence="1" id="KW-1133">Transmembrane helix</keyword>
<dbReference type="Proteomes" id="UP000539710">
    <property type="component" value="Unassembled WGS sequence"/>
</dbReference>
<accession>A0A7D7LQ59</accession>
<feature type="transmembrane region" description="Helical" evidence="1">
    <location>
        <begin position="1517"/>
        <end position="1539"/>
    </location>
</feature>
<sequence>MPDLSKSAITLLQNLDLESVQQIQPQQLESLIATLQKSHVPEKTEQSFRTSKLALSKAKNQEILKLRNLGQTTVPPAVRPEYEMESKETFPAFSALKNSLDLSSSFTVPEKILGPFKTIDGLEMVINFYRYIDDFKILFPGETQAAVIMPARLQRIVLAGTRVSTLTLGKGSVWIRADLLDPNAPKEKYIGLCITSGSVKLGGNFSLGSNSVQIPKNSPVECEFNLNNSYQPKNTDPYGNDGKNSVFTPSALLKLKSTNSRFRVTGNGNYAGKTLGQEIQLTSLDNTFEWDGAKNNMMLSLTSRETQFSVYKSESKLYQLQGRCKVGNYRWMLASRVLQNNQSIEVKFNGALTAMLSPGLHCKWDGIREADRMVTLNECQLLFMSGLLHIGSENADFASLQDRMKLWQHSTEYAEKMELHVRFADYRSLQIISQGNEMDMVSTFADTDFYINKPLLADNRPVHPKSRKSMYAKGHSKSGKVILILDSDMLTEDQVPGTNAPLRKYQFALQNAYFTTTEELGLFLNAKYESENIVYEGSLLLQYGIYHVLPTLPHPYTANRHLHQKTRVSGVSGVFQSIIEWSPESGMKEAKVTFKMNRQFSEQSSTLNTSAIVNSPRYKHQELRMSNNFMLFDVSTESDHWGVAFSLENREIMRKLYSHDVNVTDENVVTIHKNYLQTPMGFMHGLTLPHISWEPVANITPKDHNLDPPAGVLDQKNNSVPTVFTQLYNKPVKIHPRNYMEAFRQTLKSPTDESKNLQSKILFTLPNGKLSVVSLNPYSQEKMWQKGHLDFIMPKFEHQSQSLTGGLQFRISAFKDPNPDQPPRMRGKTEQLYNLTDFPDISILGQSVTTIFNESFNKNQEVDIGIPITHIDFSGYGASTFSNWQNPTAKFASIAQAKFDVLKGRTAYELVQAVSVIYPWGICTSRTVTFLRNNNAVIFREDSGWVAKGDGLFDFSFHWPTNNATVFYPNIYDIYPGLVQGLFNVSNIKEDYNDIIKFSYDLQNGDFSVNNSVLQTNASGTKEAEFVAVYFDADVKLDPLDTQVTGKRFKGYLQLKPQGVPVPARILRQILNKSQNPVSGGIDTLLPIERTLQKFKSNAVEVNPSYQNDNAGAITFVASVKGSVILPPDGSWSVVQVDKSSGVVQNLKTGSTVGLVKDGLRPKNHGNAFQLNTTKTLVAFPDGLKNSLNSFSKTYGFLQNTETQKLLLNSVQYIKGQADKYSTDPALLADSFRLLNSKGPFPNLSEAIKVDNAAQTVIDLLPDGAVSGGVKKIFNYEVPPDFNYDIIGKQGDAFRIYINYNAVDKNGNPPKKSVIKYVTDSVSEDRWSNQMQNLTVGVDLVFKPIMYISGDFGNGKKISAGLNSGSSPQLKLCKELQTIYDILEFLNNLDPSQPSEAVKKALKIVMSNSADSWEYKFKADKEIPLVKFPFDPVNYNSPTTPLKLDAFFRLGVYFNQPIKIPNTIDQLKPSVGAYLELGADLRVMCVSVAAATIYAVGRAEVGLAADLNTPPTLYFKFGFGVELAVGLPVIGSVAVMFMVGVDIKINSVDVIVGAFIYFRGRVEILGGIVTITISIEAAGQIHKKVDSSQPTNCIAKCTFALDISIAFVININFTETWEETRQIS</sequence>
<gene>
    <name evidence="3" type="ORF">H1R16_06520</name>
    <name evidence="2" type="ORF">H2507_11625</name>
</gene>
<dbReference type="KEGG" id="cbau:H1R16_06520"/>
<dbReference type="EMBL" id="CP059472">
    <property type="protein sequence ID" value="QMS97398.1"/>
    <property type="molecule type" value="Genomic_DNA"/>
</dbReference>
<reference evidence="4" key="2">
    <citation type="submission" date="2020-07" db="EMBL/GenBank/DDBJ databases">
        <title>Chryseobacterium sp.cx-624.</title>
        <authorList>
            <person name="Yang C."/>
        </authorList>
    </citation>
    <scope>NUCLEOTIDE SEQUENCE [LARGE SCALE GENOMIC DNA]</scope>
    <source>
        <strain evidence="4">cx-624</strain>
    </source>
</reference>
<reference evidence="2" key="4">
    <citation type="submission" date="2020-07" db="EMBL/GenBank/DDBJ databases">
        <authorList>
            <person name="Yang C."/>
        </authorList>
    </citation>
    <scope>NUCLEOTIDE SEQUENCE</scope>
    <source>
        <strain evidence="2">Cx-624</strain>
    </source>
</reference>
<reference evidence="5" key="3">
    <citation type="submission" date="2020-07" db="EMBL/GenBank/DDBJ databases">
        <title>Flavobacterium sp. xlx-214.</title>
        <authorList>
            <person name="Yang C."/>
        </authorList>
    </citation>
    <scope>NUCLEOTIDE SEQUENCE [LARGE SCALE GENOMIC DNA]</scope>
    <source>
        <strain evidence="5">CX-624</strain>
    </source>
</reference>
<evidence type="ECO:0000313" key="2">
    <source>
        <dbReference type="EMBL" id="MBA5247819.1"/>
    </source>
</evidence>
<evidence type="ECO:0000313" key="3">
    <source>
        <dbReference type="EMBL" id="QMS97398.1"/>
    </source>
</evidence>
<reference evidence="3" key="1">
    <citation type="submission" date="2020-07" db="EMBL/GenBank/DDBJ databases">
        <title>Chryseobacterium sp. CX-624.</title>
        <authorList>
            <person name="Yang C."/>
        </authorList>
    </citation>
    <scope>NUCLEOTIDE SEQUENCE</scope>
    <source>
        <strain evidence="3">CX-624</strain>
    </source>
</reference>
<keyword evidence="1" id="KW-0472">Membrane</keyword>
<organism evidence="3 4">
    <name type="scientific">Marnyiella aurantia</name>
    <dbReference type="NCBI Taxonomy" id="2758037"/>
    <lineage>
        <taxon>Bacteria</taxon>
        <taxon>Pseudomonadati</taxon>
        <taxon>Bacteroidota</taxon>
        <taxon>Flavobacteriia</taxon>
        <taxon>Flavobacteriales</taxon>
        <taxon>Weeksellaceae</taxon>
        <taxon>Marnyiella</taxon>
    </lineage>
</organism>
<evidence type="ECO:0000313" key="5">
    <source>
        <dbReference type="Proteomes" id="UP000539710"/>
    </source>
</evidence>
<dbReference type="RefSeq" id="WP_181887916.1">
    <property type="nucleotide sequence ID" value="NZ_CP059472.1"/>
</dbReference>
<dbReference type="Proteomes" id="UP000515349">
    <property type="component" value="Chromosome"/>
</dbReference>
<name>A0A7D7LQ59_9FLAO</name>
<dbReference type="EMBL" id="JACEUX010000004">
    <property type="protein sequence ID" value="MBA5247819.1"/>
    <property type="molecule type" value="Genomic_DNA"/>
</dbReference>
<proteinExistence type="predicted"/>